<reference evidence="2 3" key="1">
    <citation type="journal article" date="2019" name="Commun. Biol.">
        <title>The bagworm genome reveals a unique fibroin gene that provides high tensile strength.</title>
        <authorList>
            <person name="Kono N."/>
            <person name="Nakamura H."/>
            <person name="Ohtoshi R."/>
            <person name="Tomita M."/>
            <person name="Numata K."/>
            <person name="Arakawa K."/>
        </authorList>
    </citation>
    <scope>NUCLEOTIDE SEQUENCE [LARGE SCALE GENOMIC DNA]</scope>
</reference>
<name>A0A4C1UBJ9_EUMVA</name>
<evidence type="ECO:0000256" key="1">
    <source>
        <dbReference type="SAM" id="MobiDB-lite"/>
    </source>
</evidence>
<feature type="region of interest" description="Disordered" evidence="1">
    <location>
        <begin position="46"/>
        <end position="81"/>
    </location>
</feature>
<organism evidence="2 3">
    <name type="scientific">Eumeta variegata</name>
    <name type="common">Bagworm moth</name>
    <name type="synonym">Eumeta japonica</name>
    <dbReference type="NCBI Taxonomy" id="151549"/>
    <lineage>
        <taxon>Eukaryota</taxon>
        <taxon>Metazoa</taxon>
        <taxon>Ecdysozoa</taxon>
        <taxon>Arthropoda</taxon>
        <taxon>Hexapoda</taxon>
        <taxon>Insecta</taxon>
        <taxon>Pterygota</taxon>
        <taxon>Neoptera</taxon>
        <taxon>Endopterygota</taxon>
        <taxon>Lepidoptera</taxon>
        <taxon>Glossata</taxon>
        <taxon>Ditrysia</taxon>
        <taxon>Tineoidea</taxon>
        <taxon>Psychidae</taxon>
        <taxon>Oiketicinae</taxon>
        <taxon>Eumeta</taxon>
    </lineage>
</organism>
<dbReference type="EMBL" id="BGZK01000154">
    <property type="protein sequence ID" value="GBP23825.1"/>
    <property type="molecule type" value="Genomic_DNA"/>
</dbReference>
<dbReference type="Proteomes" id="UP000299102">
    <property type="component" value="Unassembled WGS sequence"/>
</dbReference>
<accession>A0A4C1UBJ9</accession>
<protein>
    <submittedName>
        <fullName evidence="2">Uncharacterized protein</fullName>
    </submittedName>
</protein>
<dbReference type="AlphaFoldDB" id="A0A4C1UBJ9"/>
<feature type="compositionally biased region" description="Basic residues" evidence="1">
    <location>
        <begin position="46"/>
        <end position="57"/>
    </location>
</feature>
<evidence type="ECO:0000313" key="3">
    <source>
        <dbReference type="Proteomes" id="UP000299102"/>
    </source>
</evidence>
<proteinExistence type="predicted"/>
<gene>
    <name evidence="2" type="ORF">EVAR_86200_1</name>
</gene>
<sequence>MVHDEDKVLGMLIKLGQEILLEKGHITVHERSTLFLDRCQQRKRSRPHGYLFHRRARPSPAPLPRQASTEKALPRRVVADL</sequence>
<keyword evidence="3" id="KW-1185">Reference proteome</keyword>
<comment type="caution">
    <text evidence="2">The sequence shown here is derived from an EMBL/GenBank/DDBJ whole genome shotgun (WGS) entry which is preliminary data.</text>
</comment>
<evidence type="ECO:0000313" key="2">
    <source>
        <dbReference type="EMBL" id="GBP23825.1"/>
    </source>
</evidence>